<dbReference type="KEGG" id="pbap:Pla133_35900"/>
<protein>
    <submittedName>
        <fullName evidence="1">Uncharacterized protein</fullName>
    </submittedName>
</protein>
<accession>A0A518BNC8</accession>
<keyword evidence="2" id="KW-1185">Reference proteome</keyword>
<dbReference type="Proteomes" id="UP000316921">
    <property type="component" value="Chromosome"/>
</dbReference>
<evidence type="ECO:0000313" key="2">
    <source>
        <dbReference type="Proteomes" id="UP000316921"/>
    </source>
</evidence>
<reference evidence="1 2" key="1">
    <citation type="submission" date="2019-02" db="EMBL/GenBank/DDBJ databases">
        <title>Deep-cultivation of Planctomycetes and their phenomic and genomic characterization uncovers novel biology.</title>
        <authorList>
            <person name="Wiegand S."/>
            <person name="Jogler M."/>
            <person name="Boedeker C."/>
            <person name="Pinto D."/>
            <person name="Vollmers J."/>
            <person name="Rivas-Marin E."/>
            <person name="Kohn T."/>
            <person name="Peeters S.H."/>
            <person name="Heuer A."/>
            <person name="Rast P."/>
            <person name="Oberbeckmann S."/>
            <person name="Bunk B."/>
            <person name="Jeske O."/>
            <person name="Meyerdierks A."/>
            <person name="Storesund J.E."/>
            <person name="Kallscheuer N."/>
            <person name="Luecker S."/>
            <person name="Lage O.M."/>
            <person name="Pohl T."/>
            <person name="Merkel B.J."/>
            <person name="Hornburger P."/>
            <person name="Mueller R.-W."/>
            <person name="Bruemmer F."/>
            <person name="Labrenz M."/>
            <person name="Spormann A.M."/>
            <person name="Op den Camp H."/>
            <person name="Overmann J."/>
            <person name="Amann R."/>
            <person name="Jetten M.S.M."/>
            <person name="Mascher T."/>
            <person name="Medema M.H."/>
            <person name="Devos D.P."/>
            <person name="Kaster A.-K."/>
            <person name="Ovreas L."/>
            <person name="Rohde M."/>
            <person name="Galperin M.Y."/>
            <person name="Jogler C."/>
        </authorList>
    </citation>
    <scope>NUCLEOTIDE SEQUENCE [LARGE SCALE GENOMIC DNA]</scope>
    <source>
        <strain evidence="1 2">Pla133</strain>
    </source>
</reference>
<proteinExistence type="predicted"/>
<organism evidence="1 2">
    <name type="scientific">Engelhardtia mirabilis</name>
    <dbReference type="NCBI Taxonomy" id="2528011"/>
    <lineage>
        <taxon>Bacteria</taxon>
        <taxon>Pseudomonadati</taxon>
        <taxon>Planctomycetota</taxon>
        <taxon>Planctomycetia</taxon>
        <taxon>Planctomycetia incertae sedis</taxon>
        <taxon>Engelhardtia</taxon>
    </lineage>
</organism>
<dbReference type="AlphaFoldDB" id="A0A518BNC8"/>
<sequence>MVGEFPFLGRTAGWSAPERSSLFTRTERGKTYSPRALQTLLWRMAIHDEQVGSGSIPGFELVWRTGLREGATGAPALSIWRRAREAPGDHLQRATLNPR</sequence>
<name>A0A518BNC8_9BACT</name>
<gene>
    <name evidence="1" type="ORF">Pla133_35900</name>
</gene>
<dbReference type="EMBL" id="CP036287">
    <property type="protein sequence ID" value="QDU68492.1"/>
    <property type="molecule type" value="Genomic_DNA"/>
</dbReference>
<evidence type="ECO:0000313" key="1">
    <source>
        <dbReference type="EMBL" id="QDU68492.1"/>
    </source>
</evidence>